<feature type="coiled-coil region" evidence="1">
    <location>
        <begin position="190"/>
        <end position="235"/>
    </location>
</feature>
<reference evidence="3" key="1">
    <citation type="submission" date="2015-10" db="EMBL/GenBank/DDBJ databases">
        <authorList>
            <person name="Martinez-Garcia P.J."/>
            <person name="Crepeau M.W."/>
            <person name="Puiu D."/>
            <person name="Gonzalez-Ibeas D."/>
            <person name="Whalen J."/>
            <person name="Stevens K."/>
            <person name="Paul R."/>
            <person name="Butterfield T."/>
            <person name="Britton M."/>
            <person name="Reagan R."/>
            <person name="Chakraborty S."/>
            <person name="Walawage S.L."/>
            <person name="Vasquez-Gross H.A."/>
            <person name="Cardeno C."/>
            <person name="Famula R."/>
            <person name="Pratt K."/>
            <person name="Kuruganti S."/>
            <person name="Aradhya M.K."/>
            <person name="Leslie C.A."/>
            <person name="Dandekar A.M."/>
            <person name="Salzberg S.L."/>
            <person name="Wegrzyn J.L."/>
            <person name="Langley C.H."/>
            <person name="Neale D.B."/>
        </authorList>
    </citation>
    <scope>NUCLEOTIDE SEQUENCE</scope>
    <source>
        <tissue evidence="3">Leaves</tissue>
    </source>
</reference>
<organism evidence="3 4">
    <name type="scientific">Juglans regia</name>
    <name type="common">English walnut</name>
    <dbReference type="NCBI Taxonomy" id="51240"/>
    <lineage>
        <taxon>Eukaryota</taxon>
        <taxon>Viridiplantae</taxon>
        <taxon>Streptophyta</taxon>
        <taxon>Embryophyta</taxon>
        <taxon>Tracheophyta</taxon>
        <taxon>Spermatophyta</taxon>
        <taxon>Magnoliopsida</taxon>
        <taxon>eudicotyledons</taxon>
        <taxon>Gunneridae</taxon>
        <taxon>Pentapetalae</taxon>
        <taxon>rosids</taxon>
        <taxon>fabids</taxon>
        <taxon>Fagales</taxon>
        <taxon>Juglandaceae</taxon>
        <taxon>Juglans</taxon>
    </lineage>
</organism>
<dbReference type="EMBL" id="LIHL02000001">
    <property type="protein sequence ID" value="KAF5480477.1"/>
    <property type="molecule type" value="Genomic_DNA"/>
</dbReference>
<feature type="non-terminal residue" evidence="3">
    <location>
        <position position="327"/>
    </location>
</feature>
<dbReference type="Gramene" id="Jr01_13150_p1">
    <property type="protein sequence ID" value="cds.Jr01_13150_p1"/>
    <property type="gene ID" value="Jr01_13150"/>
</dbReference>
<evidence type="ECO:0000256" key="1">
    <source>
        <dbReference type="SAM" id="Coils"/>
    </source>
</evidence>
<keyword evidence="1" id="KW-0175">Coiled coil</keyword>
<dbReference type="Proteomes" id="UP000619265">
    <property type="component" value="Unassembled WGS sequence"/>
</dbReference>
<name>A0A833YBM4_JUGRE</name>
<dbReference type="PANTHER" id="PTHR34210:SF1">
    <property type="entry name" value="OS03G0274700 PROTEIN"/>
    <property type="match status" value="1"/>
</dbReference>
<evidence type="ECO:0000256" key="2">
    <source>
        <dbReference type="SAM" id="MobiDB-lite"/>
    </source>
</evidence>
<proteinExistence type="predicted"/>
<dbReference type="AlphaFoldDB" id="A0A833YBM4"/>
<gene>
    <name evidence="3" type="ORF">F2P56_001224</name>
</gene>
<feature type="region of interest" description="Disordered" evidence="2">
    <location>
        <begin position="304"/>
        <end position="327"/>
    </location>
</feature>
<reference evidence="3" key="2">
    <citation type="submission" date="2020-03" db="EMBL/GenBank/DDBJ databases">
        <title>Walnut 2.0.</title>
        <authorList>
            <person name="Marrano A."/>
            <person name="Britton M."/>
            <person name="Zimin A.V."/>
            <person name="Zaini P.A."/>
            <person name="Workman R."/>
            <person name="Puiu D."/>
            <person name="Bianco L."/>
            <person name="Allen B.J."/>
            <person name="Troggio M."/>
            <person name="Leslie C.A."/>
            <person name="Timp W."/>
            <person name="Dendekar A."/>
            <person name="Salzberg S.L."/>
            <person name="Neale D.B."/>
        </authorList>
    </citation>
    <scope>NUCLEOTIDE SEQUENCE</scope>
    <source>
        <tissue evidence="3">Leaves</tissue>
    </source>
</reference>
<sequence>FSSVRGEKISRPSSKPFDCLALLGVRSSASSNRVEEGLPIKRLHQSTMRQQGQYTHSGVNTYASSQMHQMSTQRMEQKLGPFEGRLEAFTPEREHPYGTSNAEGRWKWERDGSKVSNSVASYMSNEGQGSDAPRSYFHGQRPDPKLALEKQSNSDTRSQTHEENMDLGFEDNALLQTFEGLEQKFHDDIMKLAKEQNEIEDAENARHRERINTINAQYEEQLVALRARHASRREEFLQRESQARHHQYQKAMMDQYPNSSMGSSDPHGYIGIASSGAVGEARRGYNSDHFDSYGERARFLGGARDEGLESRGPYPGGRVYDTGSRYY</sequence>
<accession>A0A833YBM4</accession>
<protein>
    <submittedName>
        <fullName evidence="3">Uncharacterized protein</fullName>
    </submittedName>
</protein>
<dbReference type="PANTHER" id="PTHR34210">
    <property type="entry name" value="OS01G0252900 PROTEIN"/>
    <property type="match status" value="1"/>
</dbReference>
<comment type="caution">
    <text evidence="3">The sequence shown here is derived from an EMBL/GenBank/DDBJ whole genome shotgun (WGS) entry which is preliminary data.</text>
</comment>
<feature type="region of interest" description="Disordered" evidence="2">
    <location>
        <begin position="121"/>
        <end position="162"/>
    </location>
</feature>
<evidence type="ECO:0000313" key="3">
    <source>
        <dbReference type="EMBL" id="KAF5480477.1"/>
    </source>
</evidence>
<evidence type="ECO:0000313" key="4">
    <source>
        <dbReference type="Proteomes" id="UP000619265"/>
    </source>
</evidence>